<dbReference type="InterPro" id="IPR001173">
    <property type="entry name" value="Glyco_trans_2-like"/>
</dbReference>
<evidence type="ECO:0000313" key="3">
    <source>
        <dbReference type="Proteomes" id="UP000501128"/>
    </source>
</evidence>
<dbReference type="CDD" id="cd06433">
    <property type="entry name" value="GT_2_WfgS_like"/>
    <property type="match status" value="1"/>
</dbReference>
<dbReference type="KEGG" id="srho:HH216_11845"/>
<dbReference type="Proteomes" id="UP000501128">
    <property type="component" value="Chromosome"/>
</dbReference>
<dbReference type="Gene3D" id="3.90.550.10">
    <property type="entry name" value="Spore Coat Polysaccharide Biosynthesis Protein SpsA, Chain A"/>
    <property type="match status" value="1"/>
</dbReference>
<dbReference type="InterPro" id="IPR029044">
    <property type="entry name" value="Nucleotide-diphossugar_trans"/>
</dbReference>
<name>A0A7L5DSU3_9BACT</name>
<keyword evidence="3" id="KW-1185">Reference proteome</keyword>
<keyword evidence="2" id="KW-0808">Transferase</keyword>
<dbReference type="SUPFAM" id="SSF53448">
    <property type="entry name" value="Nucleotide-diphospho-sugar transferases"/>
    <property type="match status" value="1"/>
</dbReference>
<dbReference type="AlphaFoldDB" id="A0A7L5DSU3"/>
<dbReference type="EMBL" id="CP051677">
    <property type="protein sequence ID" value="QJD79037.1"/>
    <property type="molecule type" value="Genomic_DNA"/>
</dbReference>
<dbReference type="PANTHER" id="PTHR22916:SF3">
    <property type="entry name" value="UDP-GLCNAC:BETAGAL BETA-1,3-N-ACETYLGLUCOSAMINYLTRANSFERASE-LIKE PROTEIN 1"/>
    <property type="match status" value="1"/>
</dbReference>
<dbReference type="GO" id="GO:0016758">
    <property type="term" value="F:hexosyltransferase activity"/>
    <property type="evidence" value="ECO:0007669"/>
    <property type="project" value="UniProtKB-ARBA"/>
</dbReference>
<organism evidence="2 3">
    <name type="scientific">Spirosoma rhododendri</name>
    <dbReference type="NCBI Taxonomy" id="2728024"/>
    <lineage>
        <taxon>Bacteria</taxon>
        <taxon>Pseudomonadati</taxon>
        <taxon>Bacteroidota</taxon>
        <taxon>Cytophagia</taxon>
        <taxon>Cytophagales</taxon>
        <taxon>Cytophagaceae</taxon>
        <taxon>Spirosoma</taxon>
    </lineage>
</organism>
<dbReference type="Pfam" id="PF00535">
    <property type="entry name" value="Glycos_transf_2"/>
    <property type="match status" value="1"/>
</dbReference>
<protein>
    <submittedName>
        <fullName evidence="2">Glycosyltransferase</fullName>
    </submittedName>
</protein>
<accession>A0A7L5DSU3</accession>
<gene>
    <name evidence="2" type="ORF">HH216_11845</name>
</gene>
<proteinExistence type="predicted"/>
<dbReference type="PANTHER" id="PTHR22916">
    <property type="entry name" value="GLYCOSYLTRANSFERASE"/>
    <property type="match status" value="1"/>
</dbReference>
<evidence type="ECO:0000259" key="1">
    <source>
        <dbReference type="Pfam" id="PF00535"/>
    </source>
</evidence>
<reference evidence="2 3" key="1">
    <citation type="submission" date="2020-04" db="EMBL/GenBank/DDBJ databases">
        <title>Genome sequencing of novel species.</title>
        <authorList>
            <person name="Heo J."/>
            <person name="Kim S.-J."/>
            <person name="Kim J.-S."/>
            <person name="Hong S.-B."/>
            <person name="Kwon S.-W."/>
        </authorList>
    </citation>
    <scope>NUCLEOTIDE SEQUENCE [LARGE SCALE GENOMIC DNA]</scope>
    <source>
        <strain evidence="2 3">CJU-R4</strain>
    </source>
</reference>
<feature type="domain" description="Glycosyltransferase 2-like" evidence="1">
    <location>
        <begin position="4"/>
        <end position="137"/>
    </location>
</feature>
<evidence type="ECO:0000313" key="2">
    <source>
        <dbReference type="EMBL" id="QJD79037.1"/>
    </source>
</evidence>
<sequence length="258" mass="29382">MKISLITVVFNGAAFIRDCIDSIVGQTYDNIEYIVIDGGSTDGTVDIVRSYGDKISHFISERDNGLYDAMNKGIGMATGDVVGILNADDFYPHANVIRDVMALFSQSQCDAIYGDIVYVDRLNTEKVTRYWKSGPFRPNAFLWGWMPGHPSFFVKRNLYEQHGLFRLDMKSAADYELMLRFIHKHRATLAYLNEIIVVMRAGGVSNASVGNRLRANRDDRLAWQLNSLRPYTVTLWMKPLRKIGQFFSKPPATYRKTE</sequence>
<dbReference type="RefSeq" id="WP_169551004.1">
    <property type="nucleotide sequence ID" value="NZ_CP051677.1"/>
</dbReference>